<comment type="caution">
    <text evidence="2">The sequence shown here is derived from an EMBL/GenBank/DDBJ whole genome shotgun (WGS) entry which is preliminary data.</text>
</comment>
<evidence type="ECO:0000313" key="3">
    <source>
        <dbReference type="Proteomes" id="UP001164776"/>
    </source>
</evidence>
<feature type="compositionally biased region" description="Gly residues" evidence="1">
    <location>
        <begin position="47"/>
        <end position="56"/>
    </location>
</feature>
<keyword evidence="3" id="KW-1185">Reference proteome</keyword>
<dbReference type="AlphaFoldDB" id="A0A9W8CEQ3"/>
<sequence>MAGTRSAVREVRERDWGACGCAGKGATEAWSAGGRGSGACQRRRAEGGGGCPGGGAAAAGCVRAARRRTAATAVAREAEGGGSRRKGRAGVGKTRSAGQG</sequence>
<name>A0A9W8CEQ3_9POAL</name>
<reference evidence="2 3" key="1">
    <citation type="submission" date="2022-10" db="EMBL/GenBank/DDBJ databases">
        <title>WGS assembly of Paspalum vaginatum 540-79.</title>
        <authorList>
            <person name="Sun G."/>
            <person name="Wase N."/>
            <person name="Shu S."/>
            <person name="Jenkins J."/>
            <person name="Zhou B."/>
            <person name="Torres-Rodriguez J."/>
            <person name="Chen C."/>
            <person name="Sandor L."/>
            <person name="Plott C."/>
            <person name="Yoshinga Y."/>
            <person name="Daum C."/>
            <person name="Qi P."/>
            <person name="Barry K."/>
            <person name="Lipzen A."/>
            <person name="Berry L."/>
            <person name="Pedersen C."/>
            <person name="Gottilla T."/>
            <person name="Foltz A."/>
            <person name="Yu H."/>
            <person name="O'Malley R."/>
            <person name="Zhang C."/>
            <person name="Devos K."/>
            <person name="Sigmon B."/>
            <person name="Yu B."/>
            <person name="Obata T."/>
            <person name="Schmutz J."/>
            <person name="Schnable J."/>
        </authorList>
    </citation>
    <scope>NUCLEOTIDE SEQUENCE [LARGE SCALE GENOMIC DNA]</scope>
    <source>
        <strain evidence="3">cv. 540-79</strain>
    </source>
</reference>
<dbReference type="EMBL" id="MU629492">
    <property type="protein sequence ID" value="KAJ1256689.1"/>
    <property type="molecule type" value="Genomic_DNA"/>
</dbReference>
<accession>A0A9W8CEQ3</accession>
<gene>
    <name evidence="2" type="ORF">BS78_K335900</name>
</gene>
<evidence type="ECO:0000313" key="2">
    <source>
        <dbReference type="EMBL" id="KAJ1256689.1"/>
    </source>
</evidence>
<dbReference type="Proteomes" id="UP001164776">
    <property type="component" value="Unassembled WGS sequence"/>
</dbReference>
<evidence type="ECO:0000256" key="1">
    <source>
        <dbReference type="SAM" id="MobiDB-lite"/>
    </source>
</evidence>
<feature type="region of interest" description="Disordered" evidence="1">
    <location>
        <begin position="29"/>
        <end position="56"/>
    </location>
</feature>
<protein>
    <submittedName>
        <fullName evidence="2">Uncharacterized protein</fullName>
    </submittedName>
</protein>
<feature type="region of interest" description="Disordered" evidence="1">
    <location>
        <begin position="72"/>
        <end position="100"/>
    </location>
</feature>
<proteinExistence type="predicted"/>
<organism evidence="2 3">
    <name type="scientific">Paspalum vaginatum</name>
    <name type="common">seashore paspalum</name>
    <dbReference type="NCBI Taxonomy" id="158149"/>
    <lineage>
        <taxon>Eukaryota</taxon>
        <taxon>Viridiplantae</taxon>
        <taxon>Streptophyta</taxon>
        <taxon>Embryophyta</taxon>
        <taxon>Tracheophyta</taxon>
        <taxon>Spermatophyta</taxon>
        <taxon>Magnoliopsida</taxon>
        <taxon>Liliopsida</taxon>
        <taxon>Poales</taxon>
        <taxon>Poaceae</taxon>
        <taxon>PACMAD clade</taxon>
        <taxon>Panicoideae</taxon>
        <taxon>Andropogonodae</taxon>
        <taxon>Paspaleae</taxon>
        <taxon>Paspalinae</taxon>
        <taxon>Paspalum</taxon>
    </lineage>
</organism>